<reference evidence="2 3" key="1">
    <citation type="submission" date="2018-05" db="EMBL/GenBank/DDBJ databases">
        <title>Chitinophaga sp. K3CV102501T nov., isolated from isolated from a monsoon evergreen broad-leaved forest soil.</title>
        <authorList>
            <person name="Lv Y."/>
        </authorList>
    </citation>
    <scope>NUCLEOTIDE SEQUENCE [LARGE SCALE GENOMIC DNA]</scope>
    <source>
        <strain evidence="2 3">GDMCC 1.1325</strain>
    </source>
</reference>
<feature type="transmembrane region" description="Helical" evidence="1">
    <location>
        <begin position="332"/>
        <end position="353"/>
    </location>
</feature>
<comment type="caution">
    <text evidence="2">The sequence shown here is derived from an EMBL/GenBank/DDBJ whole genome shotgun (WGS) entry which is preliminary data.</text>
</comment>
<protein>
    <submittedName>
        <fullName evidence="2">Lipopolysaccharide biosynthesis protein</fullName>
    </submittedName>
</protein>
<keyword evidence="1" id="KW-0472">Membrane</keyword>
<dbReference type="AlphaFoldDB" id="A0A365Y5L2"/>
<dbReference type="OrthoDB" id="745212at2"/>
<keyword evidence="1" id="KW-0812">Transmembrane</keyword>
<organism evidence="2 3">
    <name type="scientific">Chitinophaga flava</name>
    <dbReference type="NCBI Taxonomy" id="2259036"/>
    <lineage>
        <taxon>Bacteria</taxon>
        <taxon>Pseudomonadati</taxon>
        <taxon>Bacteroidota</taxon>
        <taxon>Chitinophagia</taxon>
        <taxon>Chitinophagales</taxon>
        <taxon>Chitinophagaceae</taxon>
        <taxon>Chitinophaga</taxon>
    </lineage>
</organism>
<name>A0A365Y5L2_9BACT</name>
<feature type="transmembrane region" description="Helical" evidence="1">
    <location>
        <begin position="37"/>
        <end position="57"/>
    </location>
</feature>
<dbReference type="EMBL" id="QFFJ01000001">
    <property type="protein sequence ID" value="RBL93799.1"/>
    <property type="molecule type" value="Genomic_DNA"/>
</dbReference>
<evidence type="ECO:0000256" key="1">
    <source>
        <dbReference type="SAM" id="Phobius"/>
    </source>
</evidence>
<proteinExistence type="predicted"/>
<dbReference type="Proteomes" id="UP000253410">
    <property type="component" value="Unassembled WGS sequence"/>
</dbReference>
<accession>A0A365Y5L2</accession>
<keyword evidence="1" id="KW-1133">Transmembrane helix</keyword>
<keyword evidence="3" id="KW-1185">Reference proteome</keyword>
<evidence type="ECO:0000313" key="2">
    <source>
        <dbReference type="EMBL" id="RBL93799.1"/>
    </source>
</evidence>
<evidence type="ECO:0000313" key="3">
    <source>
        <dbReference type="Proteomes" id="UP000253410"/>
    </source>
</evidence>
<dbReference type="RefSeq" id="WP_113616385.1">
    <property type="nucleotide sequence ID" value="NZ_QFFJ01000001.1"/>
</dbReference>
<sequence>MEPLSQHKEGVETNPEISLKDLFLKLGEWGRFLLKKWYIIVLCGILGAALGITYAYFKKTNYVAELTFVMEEGKSSSLGAYAGLASQFGIDVGGGGTSGVFSGENILQFLKTRLMVEKALLTPIKDSGKVISLADLYINSNELRKSWKKDPLVENIHFPTEKQPLSQLQDSILSVIYERIVKSSLTVVKPDKKLGFIFVKCTSPNPVFSKEFTERLVKEAIEFYTITKTKRSKASVDVLQAKADSLELLLNKKTYAVAASQDLNLNPARRIALVGAEVGARDKLVLQTMYGEVVKNLEMSKIAMAQETPLIQLVDMPRYPLMRDRLSKFKGMIFGGLVLGFLACAFLIARKIFNEIMQ</sequence>
<gene>
    <name evidence="2" type="ORF">DF182_14990</name>
</gene>